<dbReference type="PANTHER" id="PTHR36174:SF1">
    <property type="entry name" value="LIPID II:GLYCINE GLYCYLTRANSFERASE"/>
    <property type="match status" value="1"/>
</dbReference>
<evidence type="ECO:0000256" key="4">
    <source>
        <dbReference type="ARBA" id="ARBA00022960"/>
    </source>
</evidence>
<keyword evidence="5" id="KW-0573">Peptidoglycan synthesis</keyword>
<keyword evidence="3 13" id="KW-0808">Transferase</keyword>
<dbReference type="EMBL" id="JAUJWU010000001">
    <property type="protein sequence ID" value="MDN7244546.1"/>
    <property type="molecule type" value="Genomic_DNA"/>
</dbReference>
<comment type="subcellular location">
    <subcellularLocation>
        <location evidence="1">Cytoplasm</location>
    </subcellularLocation>
</comment>
<dbReference type="SUPFAM" id="SSF55729">
    <property type="entry name" value="Acyl-CoA N-acyltransferases (Nat)"/>
    <property type="match status" value="1"/>
</dbReference>
<keyword evidence="14" id="KW-1185">Reference proteome</keyword>
<dbReference type="PROSITE" id="PS51191">
    <property type="entry name" value="FEMABX"/>
    <property type="match status" value="1"/>
</dbReference>
<organism evidence="13 14">
    <name type="scientific">Planococcus shenhongbingii</name>
    <dbReference type="NCBI Taxonomy" id="3058398"/>
    <lineage>
        <taxon>Bacteria</taxon>
        <taxon>Bacillati</taxon>
        <taxon>Bacillota</taxon>
        <taxon>Bacilli</taxon>
        <taxon>Bacillales</taxon>
        <taxon>Caryophanaceae</taxon>
        <taxon>Planococcus</taxon>
    </lineage>
</organism>
<dbReference type="Gene3D" id="3.40.630.30">
    <property type="match status" value="1"/>
</dbReference>
<evidence type="ECO:0000256" key="2">
    <source>
        <dbReference type="ARBA" id="ARBA00009943"/>
    </source>
</evidence>
<dbReference type="InterPro" id="IPR016181">
    <property type="entry name" value="Acyl_CoA_acyltransferase"/>
</dbReference>
<reference evidence="13 14" key="1">
    <citation type="submission" date="2023-07" db="EMBL/GenBank/DDBJ databases">
        <title>Novel species in genus Planococcus.</title>
        <authorList>
            <person name="Ning S."/>
        </authorList>
    </citation>
    <scope>NUCLEOTIDE SEQUENCE [LARGE SCALE GENOMIC DNA]</scope>
    <source>
        <strain evidence="13 14">N017</strain>
    </source>
</reference>
<gene>
    <name evidence="13" type="ORF">QWY13_03490</name>
</gene>
<accession>A0ABT8N9J5</accession>
<keyword evidence="6 13" id="KW-0012">Acyltransferase</keyword>
<keyword evidence="7" id="KW-0961">Cell wall biogenesis/degradation</keyword>
<proteinExistence type="inferred from homology"/>
<name>A0ABT8N9J5_9BACL</name>
<protein>
    <recommendedName>
        <fullName evidence="9">Lipid II:glycine glycyltransferase</fullName>
        <ecNumber evidence="8">2.3.2.16</ecNumber>
    </recommendedName>
    <alternativeName>
        <fullName evidence="10">Factor essential for expression of methicillin resistance X</fullName>
    </alternativeName>
</protein>
<evidence type="ECO:0000256" key="9">
    <source>
        <dbReference type="ARBA" id="ARBA00040679"/>
    </source>
</evidence>
<evidence type="ECO:0000256" key="11">
    <source>
        <dbReference type="ARBA" id="ARBA00048654"/>
    </source>
</evidence>
<dbReference type="RefSeq" id="WP_301854964.1">
    <property type="nucleotide sequence ID" value="NZ_JAUJWU010000001.1"/>
</dbReference>
<evidence type="ECO:0000256" key="10">
    <source>
        <dbReference type="ARBA" id="ARBA00042933"/>
    </source>
</evidence>
<keyword evidence="4" id="KW-0133">Cell shape</keyword>
<evidence type="ECO:0000256" key="1">
    <source>
        <dbReference type="ARBA" id="ARBA00004496"/>
    </source>
</evidence>
<dbReference type="InterPro" id="IPR050644">
    <property type="entry name" value="PG_Glycine_Bridge_Synth"/>
</dbReference>
<comment type="catalytic activity">
    <reaction evidence="11">
        <text>beta-D-GlcNAc-(1-&gt;4)-Mur2Ac(oyl-L-Ala-D-isoglutaminyl-L-Lys-D-Ala-D-Ala)-di-trans,octa-cis-undecaprenyl diphosphate + glycyl-tRNA(Gly) = beta-D-GlcNAc-(1-&gt;4)-Mur2Ac(oyl-L-Ala-D-isoglutaminyl-L-Lys-(N(6)-Gly)-D-Ala-D-Ala)-di-trans,octa-cis-undecaprenyl diphosphate + tRNA(Gly) + H(+)</text>
        <dbReference type="Rhea" id="RHEA:30435"/>
        <dbReference type="Rhea" id="RHEA-COMP:9664"/>
        <dbReference type="Rhea" id="RHEA-COMP:9683"/>
        <dbReference type="ChEBI" id="CHEBI:15378"/>
        <dbReference type="ChEBI" id="CHEBI:62233"/>
        <dbReference type="ChEBI" id="CHEBI:62234"/>
        <dbReference type="ChEBI" id="CHEBI:78442"/>
        <dbReference type="ChEBI" id="CHEBI:78522"/>
        <dbReference type="EC" id="2.3.2.16"/>
    </reaction>
</comment>
<evidence type="ECO:0000256" key="6">
    <source>
        <dbReference type="ARBA" id="ARBA00023315"/>
    </source>
</evidence>
<evidence type="ECO:0000256" key="5">
    <source>
        <dbReference type="ARBA" id="ARBA00022984"/>
    </source>
</evidence>
<dbReference type="InterPro" id="IPR003447">
    <property type="entry name" value="FEMABX"/>
</dbReference>
<comment type="caution">
    <text evidence="13">The sequence shown here is derived from an EMBL/GenBank/DDBJ whole genome shotgun (WGS) entry which is preliminary data.</text>
</comment>
<dbReference type="GO" id="GO:0016746">
    <property type="term" value="F:acyltransferase activity"/>
    <property type="evidence" value="ECO:0007669"/>
    <property type="project" value="UniProtKB-KW"/>
</dbReference>
<feature type="domain" description="BioF2-like acetyltransferase" evidence="12">
    <location>
        <begin position="140"/>
        <end position="270"/>
    </location>
</feature>
<dbReference type="Proteomes" id="UP001172142">
    <property type="component" value="Unassembled WGS sequence"/>
</dbReference>
<dbReference type="Pfam" id="PF13480">
    <property type="entry name" value="Acetyltransf_6"/>
    <property type="match status" value="1"/>
</dbReference>
<evidence type="ECO:0000256" key="7">
    <source>
        <dbReference type="ARBA" id="ARBA00023316"/>
    </source>
</evidence>
<evidence type="ECO:0000313" key="13">
    <source>
        <dbReference type="EMBL" id="MDN7244546.1"/>
    </source>
</evidence>
<evidence type="ECO:0000313" key="14">
    <source>
        <dbReference type="Proteomes" id="UP001172142"/>
    </source>
</evidence>
<evidence type="ECO:0000256" key="8">
    <source>
        <dbReference type="ARBA" id="ARBA00039074"/>
    </source>
</evidence>
<dbReference type="EC" id="2.3.2.16" evidence="8"/>
<comment type="similarity">
    <text evidence="2">Belongs to the FemABX family.</text>
</comment>
<dbReference type="InterPro" id="IPR038740">
    <property type="entry name" value="BioF2-like_GNAT_dom"/>
</dbReference>
<evidence type="ECO:0000256" key="3">
    <source>
        <dbReference type="ARBA" id="ARBA00022679"/>
    </source>
</evidence>
<sequence length="335" mass="39376">MRDIYFEENYGRLYEEIENGKHEVFEFHHSLGTVRHLFIKRPIPMLLNGVAYYDLVTPYGYGGPLIIECIEGQEKELVKEFGIAFQQYCTDNNVISEFIRFHPVEANAEAFRECYEIVHIRNTVGTNLAAYEDPFEKEFSKSARKNVRQALKAGVEYRVTANPPNVKEFKEIYYSTMKRNQADSYYYFDDAYFEKLIEFFKEHILLVEVIYDNQVIGMGLNFVYGKLIHTHLSGTLENFHHLSPAYILQYALTVWGKENGIDLIHEGGGRTNSLEDTLYLFKKQFGKNTDFRFQIGKKIWNEKIYEELCYELGIDVNAEFFPAYRTKVLKEYNKV</sequence>
<evidence type="ECO:0000259" key="12">
    <source>
        <dbReference type="Pfam" id="PF13480"/>
    </source>
</evidence>
<dbReference type="PANTHER" id="PTHR36174">
    <property type="entry name" value="LIPID II:GLYCINE GLYCYLTRANSFERASE"/>
    <property type="match status" value="1"/>
</dbReference>